<dbReference type="AlphaFoldDB" id="A0A2U3QL34"/>
<dbReference type="EMBL" id="OUUY01000141">
    <property type="protein sequence ID" value="SPQ02092.1"/>
    <property type="molecule type" value="Genomic_DNA"/>
</dbReference>
<dbReference type="SUPFAM" id="SSF109604">
    <property type="entry name" value="HD-domain/PDEase-like"/>
    <property type="match status" value="1"/>
</dbReference>
<dbReference type="NCBIfam" id="TIGR00277">
    <property type="entry name" value="HDIG"/>
    <property type="match status" value="1"/>
</dbReference>
<feature type="domain" description="HD" evidence="1">
    <location>
        <begin position="38"/>
        <end position="156"/>
    </location>
</feature>
<dbReference type="CDD" id="cd00077">
    <property type="entry name" value="HDc"/>
    <property type="match status" value="1"/>
</dbReference>
<dbReference type="GO" id="GO:0016787">
    <property type="term" value="F:hydrolase activity"/>
    <property type="evidence" value="ECO:0007669"/>
    <property type="project" value="UniProtKB-KW"/>
</dbReference>
<evidence type="ECO:0000313" key="3">
    <source>
        <dbReference type="Proteomes" id="UP000245125"/>
    </source>
</evidence>
<proteinExistence type="predicted"/>
<dbReference type="PROSITE" id="PS51831">
    <property type="entry name" value="HD"/>
    <property type="match status" value="1"/>
</dbReference>
<evidence type="ECO:0000259" key="1">
    <source>
        <dbReference type="PROSITE" id="PS51831"/>
    </source>
</evidence>
<dbReference type="InterPro" id="IPR003607">
    <property type="entry name" value="HD/PDEase_dom"/>
</dbReference>
<dbReference type="InterPro" id="IPR006675">
    <property type="entry name" value="HDIG_dom"/>
</dbReference>
<evidence type="ECO:0000313" key="2">
    <source>
        <dbReference type="EMBL" id="SPQ02092.1"/>
    </source>
</evidence>
<keyword evidence="2" id="KW-0378">Hydrolase</keyword>
<organism evidence="2 3">
    <name type="scientific">Candidatus Sulfobium mesophilum</name>
    <dbReference type="NCBI Taxonomy" id="2016548"/>
    <lineage>
        <taxon>Bacteria</taxon>
        <taxon>Pseudomonadati</taxon>
        <taxon>Nitrospirota</taxon>
        <taxon>Nitrospiria</taxon>
        <taxon>Nitrospirales</taxon>
        <taxon>Nitrospiraceae</taxon>
        <taxon>Candidatus Sulfobium</taxon>
    </lineage>
</organism>
<name>A0A2U3QL34_9BACT</name>
<sequence length="275" mass="31456">MIAEMTEKDLDNLRDLFSGYVKSFYLSDPKEQMNLTLKEEHTSSVCETIRLLAERLSLGPEKVLLAEAIGLFHDIGRFPQYARYKTFRDSISVNHGKLGADILIEERFLGGIGREESRTVINAVRFHNAFLEPRMDYSEDLFFLRLIRDADKLDIWRIFLDFFQADENDRPMGAVLGLPDTACYSTEVLSSIQESKVVSHGLLKNLNDFKLLLTSWVFDLNFQPSFELVKEKGYIEKFFALLPRTDDILKASNLINDFVSGKAKAFCQAFPGSKV</sequence>
<dbReference type="InterPro" id="IPR006674">
    <property type="entry name" value="HD_domain"/>
</dbReference>
<keyword evidence="3" id="KW-1185">Reference proteome</keyword>
<reference evidence="3" key="1">
    <citation type="submission" date="2018-03" db="EMBL/GenBank/DDBJ databases">
        <authorList>
            <person name="Zecchin S."/>
        </authorList>
    </citation>
    <scope>NUCLEOTIDE SEQUENCE [LARGE SCALE GENOMIC DNA]</scope>
</reference>
<accession>A0A2U3QL34</accession>
<dbReference type="Proteomes" id="UP000245125">
    <property type="component" value="Unassembled WGS sequence"/>
</dbReference>
<gene>
    <name evidence="2" type="ORF">NBG4_90036</name>
</gene>
<protein>
    <submittedName>
        <fullName evidence="2">Metal-dependent phosphohydrolase HD sub domain protein</fullName>
    </submittedName>
</protein>
<dbReference type="Pfam" id="PF01966">
    <property type="entry name" value="HD"/>
    <property type="match status" value="1"/>
</dbReference>
<dbReference type="Gene3D" id="1.10.3210.10">
    <property type="entry name" value="Hypothetical protein af1432"/>
    <property type="match status" value="1"/>
</dbReference>